<organism evidence="2 3">
    <name type="scientific">Tothia fuscella</name>
    <dbReference type="NCBI Taxonomy" id="1048955"/>
    <lineage>
        <taxon>Eukaryota</taxon>
        <taxon>Fungi</taxon>
        <taxon>Dikarya</taxon>
        <taxon>Ascomycota</taxon>
        <taxon>Pezizomycotina</taxon>
        <taxon>Dothideomycetes</taxon>
        <taxon>Pleosporomycetidae</taxon>
        <taxon>Venturiales</taxon>
        <taxon>Cylindrosympodiaceae</taxon>
        <taxon>Tothia</taxon>
    </lineage>
</organism>
<dbReference type="PRINTS" id="PR00080">
    <property type="entry name" value="SDRFAMILY"/>
</dbReference>
<dbReference type="PRINTS" id="PR00081">
    <property type="entry name" value="GDHRDH"/>
</dbReference>
<dbReference type="OrthoDB" id="5296at2759"/>
<reference evidence="2" key="1">
    <citation type="journal article" date="2020" name="Stud. Mycol.">
        <title>101 Dothideomycetes genomes: a test case for predicting lifestyles and emergence of pathogens.</title>
        <authorList>
            <person name="Haridas S."/>
            <person name="Albert R."/>
            <person name="Binder M."/>
            <person name="Bloem J."/>
            <person name="Labutti K."/>
            <person name="Salamov A."/>
            <person name="Andreopoulos B."/>
            <person name="Baker S."/>
            <person name="Barry K."/>
            <person name="Bills G."/>
            <person name="Bluhm B."/>
            <person name="Cannon C."/>
            <person name="Castanera R."/>
            <person name="Culley D."/>
            <person name="Daum C."/>
            <person name="Ezra D."/>
            <person name="Gonzalez J."/>
            <person name="Henrissat B."/>
            <person name="Kuo A."/>
            <person name="Liang C."/>
            <person name="Lipzen A."/>
            <person name="Lutzoni F."/>
            <person name="Magnuson J."/>
            <person name="Mondo S."/>
            <person name="Nolan M."/>
            <person name="Ohm R."/>
            <person name="Pangilinan J."/>
            <person name="Park H.-J."/>
            <person name="Ramirez L."/>
            <person name="Alfaro M."/>
            <person name="Sun H."/>
            <person name="Tritt A."/>
            <person name="Yoshinaga Y."/>
            <person name="Zwiers L.-H."/>
            <person name="Turgeon B."/>
            <person name="Goodwin S."/>
            <person name="Spatafora J."/>
            <person name="Crous P."/>
            <person name="Grigoriev I."/>
        </authorList>
    </citation>
    <scope>NUCLEOTIDE SEQUENCE</scope>
    <source>
        <strain evidence="2">CBS 130266</strain>
    </source>
</reference>
<sequence>GANRGIGFQLVSRFLEQGYTVHGTVRPQMKNDPSVSDASLNPRAKLLELDFTIEETILQAAKDFGDHVLDILVNCAGDPLTHSLRLYYLWDDKPFTEQSADDLLSHFKVNVVGPFLASKAFSPALERSPLGKIINVSSDFASITDNTGGNACYRVSKTALNQLTKNMALDLNKLGVSNVRTLAVHPGYVATKMTGYHGEDDMETCMNGLVQLIERFGTDDGKAIASGAYVRWNGDHMSY</sequence>
<dbReference type="PANTHER" id="PTHR45458:SF1">
    <property type="entry name" value="SHORT CHAIN DEHYDROGENASE"/>
    <property type="match status" value="1"/>
</dbReference>
<dbReference type="SUPFAM" id="SSF51735">
    <property type="entry name" value="NAD(P)-binding Rossmann-fold domains"/>
    <property type="match status" value="1"/>
</dbReference>
<keyword evidence="3" id="KW-1185">Reference proteome</keyword>
<dbReference type="AlphaFoldDB" id="A0A9P4TTG0"/>
<proteinExistence type="inferred from homology"/>
<gene>
    <name evidence="2" type="ORF">EJ08DRAFT_597760</name>
</gene>
<evidence type="ECO:0000313" key="2">
    <source>
        <dbReference type="EMBL" id="KAF2421109.1"/>
    </source>
</evidence>
<comment type="similarity">
    <text evidence="1">Belongs to the short-chain dehydrogenases/reductases (SDR) family.</text>
</comment>
<evidence type="ECO:0000256" key="1">
    <source>
        <dbReference type="RuleBase" id="RU000363"/>
    </source>
</evidence>
<feature type="non-terminal residue" evidence="2">
    <location>
        <position position="1"/>
    </location>
</feature>
<dbReference type="EMBL" id="MU007102">
    <property type="protein sequence ID" value="KAF2421109.1"/>
    <property type="molecule type" value="Genomic_DNA"/>
</dbReference>
<comment type="caution">
    <text evidence="2">The sequence shown here is derived from an EMBL/GenBank/DDBJ whole genome shotgun (WGS) entry which is preliminary data.</text>
</comment>
<dbReference type="Gene3D" id="3.40.50.720">
    <property type="entry name" value="NAD(P)-binding Rossmann-like Domain"/>
    <property type="match status" value="1"/>
</dbReference>
<protein>
    <submittedName>
        <fullName evidence="2">NAD(P)-binding protein</fullName>
    </submittedName>
</protein>
<evidence type="ECO:0000313" key="3">
    <source>
        <dbReference type="Proteomes" id="UP000800235"/>
    </source>
</evidence>
<name>A0A9P4TTG0_9PEZI</name>
<dbReference type="PANTHER" id="PTHR45458">
    <property type="entry name" value="SHORT-CHAIN DEHYDROGENASE/REDUCTASE SDR"/>
    <property type="match status" value="1"/>
</dbReference>
<dbReference type="Pfam" id="PF00106">
    <property type="entry name" value="adh_short"/>
    <property type="match status" value="1"/>
</dbReference>
<dbReference type="GO" id="GO:0016616">
    <property type="term" value="F:oxidoreductase activity, acting on the CH-OH group of donors, NAD or NADP as acceptor"/>
    <property type="evidence" value="ECO:0007669"/>
    <property type="project" value="TreeGrafter"/>
</dbReference>
<dbReference type="InterPro" id="IPR036291">
    <property type="entry name" value="NAD(P)-bd_dom_sf"/>
</dbReference>
<dbReference type="InterPro" id="IPR052184">
    <property type="entry name" value="SDR_enzymes"/>
</dbReference>
<dbReference type="InterPro" id="IPR002347">
    <property type="entry name" value="SDR_fam"/>
</dbReference>
<dbReference type="Proteomes" id="UP000800235">
    <property type="component" value="Unassembled WGS sequence"/>
</dbReference>
<accession>A0A9P4TTG0</accession>